<dbReference type="Proteomes" id="UP000640489">
    <property type="component" value="Unassembled WGS sequence"/>
</dbReference>
<evidence type="ECO:0000256" key="1">
    <source>
        <dbReference type="SAM" id="Phobius"/>
    </source>
</evidence>
<dbReference type="RefSeq" id="WP_194707376.1">
    <property type="nucleotide sequence ID" value="NZ_JADKPN010000008.1"/>
</dbReference>
<keyword evidence="1" id="KW-0472">Membrane</keyword>
<sequence length="265" mass="26751">MLDGLAPARRRFVLGVVGLVAVAIVCGGAAWWVSRDEPVDPVSQDERGPVLLVPGYGGGTAGLEVLAKALRAAGRDAVVVHLSGDGLGDLDAQARVLGEAVDSALGDTGAESVDVVGYSAGGVIARLWVRDHGGGSLARRVVTVGSPHHGTDLAGLASDVAPDECPVACQQLQPDSDLLRALNARDETPAGPAWVSMWTTDDQVVVPPTSADLAGAVDFSLQSVCPGLTVSHGDLPRSPVVAAAVAAELGVADPAVPGREICATS</sequence>
<dbReference type="Gene3D" id="3.40.50.1820">
    <property type="entry name" value="alpha/beta hydrolase"/>
    <property type="match status" value="1"/>
</dbReference>
<dbReference type="PANTHER" id="PTHR37574:SF1">
    <property type="entry name" value="LIPASE B"/>
    <property type="match status" value="1"/>
</dbReference>
<dbReference type="AlphaFoldDB" id="A0A930VHT8"/>
<comment type="caution">
    <text evidence="2">The sequence shown here is derived from an EMBL/GenBank/DDBJ whole genome shotgun (WGS) entry which is preliminary data.</text>
</comment>
<evidence type="ECO:0000313" key="2">
    <source>
        <dbReference type="EMBL" id="MBF4764185.1"/>
    </source>
</evidence>
<dbReference type="SUPFAM" id="SSF53474">
    <property type="entry name" value="alpha/beta-Hydrolases"/>
    <property type="match status" value="1"/>
</dbReference>
<name>A0A930VHT8_9ACTN</name>
<keyword evidence="3" id="KW-1185">Reference proteome</keyword>
<keyword evidence="1" id="KW-0812">Transmembrane</keyword>
<accession>A0A930VHT8</accession>
<dbReference type="PANTHER" id="PTHR37574">
    <property type="entry name" value="LIPASE B"/>
    <property type="match status" value="1"/>
</dbReference>
<dbReference type="InterPro" id="IPR053228">
    <property type="entry name" value="Stereospecific_Lipase"/>
</dbReference>
<protein>
    <submittedName>
        <fullName evidence="2">Lipase</fullName>
    </submittedName>
</protein>
<proteinExistence type="predicted"/>
<dbReference type="Pfam" id="PF01674">
    <property type="entry name" value="Lipase_2"/>
    <property type="match status" value="1"/>
</dbReference>
<dbReference type="GO" id="GO:0016042">
    <property type="term" value="P:lipid catabolic process"/>
    <property type="evidence" value="ECO:0007669"/>
    <property type="project" value="InterPro"/>
</dbReference>
<dbReference type="InterPro" id="IPR002918">
    <property type="entry name" value="Lipase_EstA/Esterase_EstB"/>
</dbReference>
<feature type="transmembrane region" description="Helical" evidence="1">
    <location>
        <begin position="12"/>
        <end position="33"/>
    </location>
</feature>
<keyword evidence="1" id="KW-1133">Transmembrane helix</keyword>
<evidence type="ECO:0000313" key="3">
    <source>
        <dbReference type="Proteomes" id="UP000640489"/>
    </source>
</evidence>
<dbReference type="GO" id="GO:0016787">
    <property type="term" value="F:hydrolase activity"/>
    <property type="evidence" value="ECO:0007669"/>
    <property type="project" value="InterPro"/>
</dbReference>
<gene>
    <name evidence="2" type="ORF">ISU07_13710</name>
</gene>
<dbReference type="InterPro" id="IPR029058">
    <property type="entry name" value="AB_hydrolase_fold"/>
</dbReference>
<dbReference type="EMBL" id="JADKPN010000008">
    <property type="protein sequence ID" value="MBF4764185.1"/>
    <property type="molecule type" value="Genomic_DNA"/>
</dbReference>
<organism evidence="2 3">
    <name type="scientific">Nocardioides islandensis</name>
    <dbReference type="NCBI Taxonomy" id="433663"/>
    <lineage>
        <taxon>Bacteria</taxon>
        <taxon>Bacillati</taxon>
        <taxon>Actinomycetota</taxon>
        <taxon>Actinomycetes</taxon>
        <taxon>Propionibacteriales</taxon>
        <taxon>Nocardioidaceae</taxon>
        <taxon>Nocardioides</taxon>
    </lineage>
</organism>
<reference evidence="2" key="1">
    <citation type="submission" date="2020-11" db="EMBL/GenBank/DDBJ databases">
        <title>Nocardioides sp. nov., isolated from Soil of Cynanchum wilfordii Hemsley rhizosphere.</title>
        <authorList>
            <person name="Lee J.-S."/>
            <person name="Suh M.K."/>
            <person name="Kim J.-S."/>
        </authorList>
    </citation>
    <scope>NUCLEOTIDE SEQUENCE</scope>
    <source>
        <strain evidence="2">KCTC 19275</strain>
    </source>
</reference>